<dbReference type="Gene3D" id="3.40.50.1000">
    <property type="entry name" value="HAD superfamily/HAD-like"/>
    <property type="match status" value="1"/>
</dbReference>
<name>A0A2A2IGQ7_9BACI</name>
<dbReference type="InterPro" id="IPR006379">
    <property type="entry name" value="HAD-SF_hydro_IIB"/>
</dbReference>
<dbReference type="GO" id="GO:0005829">
    <property type="term" value="C:cytosol"/>
    <property type="evidence" value="ECO:0007669"/>
    <property type="project" value="TreeGrafter"/>
</dbReference>
<dbReference type="OrthoDB" id="9810101at2"/>
<dbReference type="InterPro" id="IPR000150">
    <property type="entry name" value="Cof"/>
</dbReference>
<dbReference type="SFLD" id="SFLDS00003">
    <property type="entry name" value="Haloacid_Dehalogenase"/>
    <property type="match status" value="1"/>
</dbReference>
<evidence type="ECO:0000313" key="1">
    <source>
        <dbReference type="EMBL" id="PAV30939.1"/>
    </source>
</evidence>
<sequence length="261" mass="28951">MNYKILFLDIDGTILKPDHTYTESTKQAISQLQKQDIEVFLCTGRPSHEVKELAEELNVESIIGYNGAYAVYQNETVVDEPMGKSAIGKFLDAAQANGHEMVLYTSENNYFTSLDSPIVKNFIDIFQLKRNKIYTNGVADQILGATAMNLNQEQAALYEHDANIQLSQVNVEGAQDSFDIIRKNVNKGEAINRILQRLNLSAEQAIAFGDGMNDKEMLQVVGEGFAMENGDPALFEYAKHKTSSVTNSGIFNGLKKLGLVQ</sequence>
<dbReference type="Pfam" id="PF08282">
    <property type="entry name" value="Hydrolase_3"/>
    <property type="match status" value="1"/>
</dbReference>
<accession>A0A2A2IGQ7</accession>
<dbReference type="NCBIfam" id="TIGR01484">
    <property type="entry name" value="HAD-SF-IIB"/>
    <property type="match status" value="1"/>
</dbReference>
<reference evidence="1 2" key="1">
    <citation type="submission" date="2017-08" db="EMBL/GenBank/DDBJ databases">
        <title>Virgibacillus indicus sp. nov. and Virgibacillus profoundi sp. nov, two moderately halophilic bacteria isolated from marine sediment by using the Microfluidic Streak Plate.</title>
        <authorList>
            <person name="Xu B."/>
            <person name="Hu B."/>
            <person name="Wang J."/>
            <person name="Zhu Y."/>
            <person name="Huang L."/>
            <person name="Du W."/>
            <person name="Huang Y."/>
        </authorList>
    </citation>
    <scope>NUCLEOTIDE SEQUENCE [LARGE SCALE GENOMIC DNA]</scope>
    <source>
        <strain evidence="1 2">IO3-P3-H5</strain>
    </source>
</reference>
<dbReference type="Proteomes" id="UP000218887">
    <property type="component" value="Unassembled WGS sequence"/>
</dbReference>
<dbReference type="AlphaFoldDB" id="A0A2A2IGQ7"/>
<dbReference type="GO" id="GO:0016791">
    <property type="term" value="F:phosphatase activity"/>
    <property type="evidence" value="ECO:0007669"/>
    <property type="project" value="TreeGrafter"/>
</dbReference>
<organism evidence="1 2">
    <name type="scientific">Virgibacillus profundi</name>
    <dbReference type="NCBI Taxonomy" id="2024555"/>
    <lineage>
        <taxon>Bacteria</taxon>
        <taxon>Bacillati</taxon>
        <taxon>Bacillota</taxon>
        <taxon>Bacilli</taxon>
        <taxon>Bacillales</taxon>
        <taxon>Bacillaceae</taxon>
        <taxon>Virgibacillus</taxon>
    </lineage>
</organism>
<dbReference type="GO" id="GO:0000287">
    <property type="term" value="F:magnesium ion binding"/>
    <property type="evidence" value="ECO:0007669"/>
    <property type="project" value="TreeGrafter"/>
</dbReference>
<dbReference type="PANTHER" id="PTHR10000:SF25">
    <property type="entry name" value="PHOSPHATASE YKRA-RELATED"/>
    <property type="match status" value="1"/>
</dbReference>
<proteinExistence type="predicted"/>
<keyword evidence="1" id="KW-0378">Hydrolase</keyword>
<evidence type="ECO:0000313" key="2">
    <source>
        <dbReference type="Proteomes" id="UP000218887"/>
    </source>
</evidence>
<comment type="caution">
    <text evidence="1">The sequence shown here is derived from an EMBL/GenBank/DDBJ whole genome shotgun (WGS) entry which is preliminary data.</text>
</comment>
<dbReference type="PROSITE" id="PS01229">
    <property type="entry name" value="COF_2"/>
    <property type="match status" value="1"/>
</dbReference>
<dbReference type="NCBIfam" id="TIGR00099">
    <property type="entry name" value="Cof-subfamily"/>
    <property type="match status" value="1"/>
</dbReference>
<dbReference type="Gene3D" id="3.30.1240.10">
    <property type="match status" value="1"/>
</dbReference>
<dbReference type="InterPro" id="IPR036412">
    <property type="entry name" value="HAD-like_sf"/>
</dbReference>
<keyword evidence="2" id="KW-1185">Reference proteome</keyword>
<gene>
    <name evidence="1" type="ORF">CIL05_04285</name>
</gene>
<dbReference type="PANTHER" id="PTHR10000">
    <property type="entry name" value="PHOSPHOSERINE PHOSPHATASE"/>
    <property type="match status" value="1"/>
</dbReference>
<dbReference type="EMBL" id="NPOA01000002">
    <property type="protein sequence ID" value="PAV30939.1"/>
    <property type="molecule type" value="Genomic_DNA"/>
</dbReference>
<protein>
    <submittedName>
        <fullName evidence="1">Hydrolase</fullName>
    </submittedName>
</protein>
<dbReference type="SFLD" id="SFLDG01140">
    <property type="entry name" value="C2.B:_Phosphomannomutase_and_P"/>
    <property type="match status" value="1"/>
</dbReference>
<dbReference type="InterPro" id="IPR023214">
    <property type="entry name" value="HAD_sf"/>
</dbReference>
<dbReference type="RefSeq" id="WP_095654270.1">
    <property type="nucleotide sequence ID" value="NZ_NPOA01000002.1"/>
</dbReference>
<dbReference type="SUPFAM" id="SSF56784">
    <property type="entry name" value="HAD-like"/>
    <property type="match status" value="1"/>
</dbReference>